<dbReference type="Proteomes" id="UP000614200">
    <property type="component" value="Unassembled WGS sequence"/>
</dbReference>
<evidence type="ECO:0000256" key="2">
    <source>
        <dbReference type="ARBA" id="ARBA00022840"/>
    </source>
</evidence>
<dbReference type="CDD" id="cd03216">
    <property type="entry name" value="ABC_Carb_Monos_I"/>
    <property type="match status" value="1"/>
</dbReference>
<keyword evidence="2 4" id="KW-0067">ATP-binding</keyword>
<evidence type="ECO:0000256" key="1">
    <source>
        <dbReference type="ARBA" id="ARBA00022741"/>
    </source>
</evidence>
<dbReference type="Gene3D" id="3.40.50.300">
    <property type="entry name" value="P-loop containing nucleotide triphosphate hydrolases"/>
    <property type="match status" value="2"/>
</dbReference>
<reference evidence="4 5" key="1">
    <citation type="submission" date="2020-11" db="EMBL/GenBank/DDBJ databases">
        <title>Fusibacter basophilias sp. nov.</title>
        <authorList>
            <person name="Qiu D."/>
        </authorList>
    </citation>
    <scope>NUCLEOTIDE SEQUENCE [LARGE SCALE GENOMIC DNA]</scope>
    <source>
        <strain evidence="4 5">Q10-2</strain>
    </source>
</reference>
<protein>
    <submittedName>
        <fullName evidence="4">Sugar ABC transporter ATP-binding protein</fullName>
    </submittedName>
</protein>
<dbReference type="SMART" id="SM00382">
    <property type="entry name" value="AAA"/>
    <property type="match status" value="2"/>
</dbReference>
<evidence type="ECO:0000259" key="3">
    <source>
        <dbReference type="PROSITE" id="PS50893"/>
    </source>
</evidence>
<proteinExistence type="predicted"/>
<name>A0ABR9ZNB1_9FIRM</name>
<dbReference type="InterPro" id="IPR003439">
    <property type="entry name" value="ABC_transporter-like_ATP-bd"/>
</dbReference>
<dbReference type="InterPro" id="IPR050107">
    <property type="entry name" value="ABC_carbohydrate_import_ATPase"/>
</dbReference>
<keyword evidence="1" id="KW-0547">Nucleotide-binding</keyword>
<evidence type="ECO:0000313" key="4">
    <source>
        <dbReference type="EMBL" id="MBF4691952.1"/>
    </source>
</evidence>
<dbReference type="GO" id="GO:0005524">
    <property type="term" value="F:ATP binding"/>
    <property type="evidence" value="ECO:0007669"/>
    <property type="project" value="UniProtKB-KW"/>
</dbReference>
<sequence>MDRGREVNTLSNDNILLRVDGVGKEYDGNRVLKDVNFTLEKGKILGLVGENGAGKSTLMKILFGMNVIAETGGYEGSIYLNGEIVNFKDPVDALKAGIGMVHQEFSLIPGFTTAENILLNMEKTKSSVISKVLGKRLETIDMPEIKKSAQRAIDTLGVNIDTDTLVSEMPVGHKQFIEIAREIDREDVKLIVLDEPTAVLTESEAEILLHAMRKLADSGISIIFISHRLHEITSACDKIVVLRDGIVIVEKPTEGVNIRQIAEWMVGREIEKRAEIVHRDVKTQIQRDDDIIFEAQNLWVDMPGETVRDVNFKVRRGEILGIGGLAGQGKLGIPNGIMGLFETGGSMFFNGKPLAVNNTLEALKEGIAFVSEDRRGVGLLLDEPIDWNIAFNAMQVQNKFLKRYFNGLISIRDDKAMKAVAEKYIHELEIKCTSEKQLSRNLSGGNQQKVCLAKAFAMNPSLLLVSEPTRGIDVGAKKLVLDALRKDNEENGTTIIIISSELEELRSVCDRIAIVCEGQIYGVLPPEAEVADYGMLMAGEYKINEVGDKQWQR</sequence>
<dbReference type="PANTHER" id="PTHR43790:SF4">
    <property type="entry name" value="GUANOSINE IMPORT ATP-BINDING PROTEIN NUPO"/>
    <property type="match status" value="1"/>
</dbReference>
<gene>
    <name evidence="4" type="ORF">ISU02_02425</name>
</gene>
<comment type="caution">
    <text evidence="4">The sequence shown here is derived from an EMBL/GenBank/DDBJ whole genome shotgun (WGS) entry which is preliminary data.</text>
</comment>
<dbReference type="PROSITE" id="PS50893">
    <property type="entry name" value="ABC_TRANSPORTER_2"/>
    <property type="match status" value="2"/>
</dbReference>
<dbReference type="InterPro" id="IPR003593">
    <property type="entry name" value="AAA+_ATPase"/>
</dbReference>
<dbReference type="EMBL" id="JADKNH010000001">
    <property type="protein sequence ID" value="MBF4691952.1"/>
    <property type="molecule type" value="Genomic_DNA"/>
</dbReference>
<dbReference type="Pfam" id="PF00005">
    <property type="entry name" value="ABC_tran"/>
    <property type="match status" value="2"/>
</dbReference>
<accession>A0ABR9ZNB1</accession>
<dbReference type="InterPro" id="IPR027417">
    <property type="entry name" value="P-loop_NTPase"/>
</dbReference>
<feature type="domain" description="ABC transporter" evidence="3">
    <location>
        <begin position="286"/>
        <end position="542"/>
    </location>
</feature>
<dbReference type="CDD" id="cd03215">
    <property type="entry name" value="ABC_Carb_Monos_II"/>
    <property type="match status" value="1"/>
</dbReference>
<evidence type="ECO:0000313" key="5">
    <source>
        <dbReference type="Proteomes" id="UP000614200"/>
    </source>
</evidence>
<dbReference type="PANTHER" id="PTHR43790">
    <property type="entry name" value="CARBOHYDRATE TRANSPORT ATP-BINDING PROTEIN MG119-RELATED"/>
    <property type="match status" value="1"/>
</dbReference>
<dbReference type="InterPro" id="IPR017871">
    <property type="entry name" value="ABC_transporter-like_CS"/>
</dbReference>
<dbReference type="SUPFAM" id="SSF52540">
    <property type="entry name" value="P-loop containing nucleoside triphosphate hydrolases"/>
    <property type="match status" value="2"/>
</dbReference>
<keyword evidence="5" id="KW-1185">Reference proteome</keyword>
<dbReference type="PROSITE" id="PS00211">
    <property type="entry name" value="ABC_TRANSPORTER_1"/>
    <property type="match status" value="1"/>
</dbReference>
<feature type="domain" description="ABC transporter" evidence="3">
    <location>
        <begin position="17"/>
        <end position="269"/>
    </location>
</feature>
<organism evidence="4 5">
    <name type="scientific">Fusibacter ferrireducens</name>
    <dbReference type="NCBI Taxonomy" id="2785058"/>
    <lineage>
        <taxon>Bacteria</taxon>
        <taxon>Bacillati</taxon>
        <taxon>Bacillota</taxon>
        <taxon>Clostridia</taxon>
        <taxon>Eubacteriales</taxon>
        <taxon>Eubacteriales Family XII. Incertae Sedis</taxon>
        <taxon>Fusibacter</taxon>
    </lineage>
</organism>